<proteinExistence type="predicted"/>
<keyword evidence="2" id="KW-1185">Reference proteome</keyword>
<evidence type="ECO:0000313" key="1">
    <source>
        <dbReference type="EMBL" id="BET02759.1"/>
    </source>
</evidence>
<name>A0ABN7BER1_9HEMI</name>
<gene>
    <name evidence="1" type="ORF">NTJ_15577</name>
</gene>
<reference evidence="1 2" key="1">
    <citation type="submission" date="2023-09" db="EMBL/GenBank/DDBJ databases">
        <title>Nesidiocoris tenuis whole genome shotgun sequence.</title>
        <authorList>
            <person name="Shibata T."/>
            <person name="Shimoda M."/>
            <person name="Kobayashi T."/>
            <person name="Uehara T."/>
        </authorList>
    </citation>
    <scope>NUCLEOTIDE SEQUENCE [LARGE SCALE GENOMIC DNA]</scope>
    <source>
        <strain evidence="1 2">Japan</strain>
    </source>
</reference>
<sequence>MTRAQFMTSLTEECSILRTRLWRPAPESAHYSLMASRTGECALLAYGVPHRRVRITRLWRPALRSAHYSLMASRSGECALLALPYGVPHWGAPHKPRSLMASRTGECTLLAYGVVHWGVLVTRSWRPALRSAHYPRSLMASRTGERSFFKLF</sequence>
<protein>
    <submittedName>
        <fullName evidence="1">Uncharacterized protein</fullName>
    </submittedName>
</protein>
<evidence type="ECO:0000313" key="2">
    <source>
        <dbReference type="Proteomes" id="UP001307889"/>
    </source>
</evidence>
<accession>A0ABN7BER1</accession>
<organism evidence="1 2">
    <name type="scientific">Nesidiocoris tenuis</name>
    <dbReference type="NCBI Taxonomy" id="355587"/>
    <lineage>
        <taxon>Eukaryota</taxon>
        <taxon>Metazoa</taxon>
        <taxon>Ecdysozoa</taxon>
        <taxon>Arthropoda</taxon>
        <taxon>Hexapoda</taxon>
        <taxon>Insecta</taxon>
        <taxon>Pterygota</taxon>
        <taxon>Neoptera</taxon>
        <taxon>Paraneoptera</taxon>
        <taxon>Hemiptera</taxon>
        <taxon>Heteroptera</taxon>
        <taxon>Panheteroptera</taxon>
        <taxon>Cimicomorpha</taxon>
        <taxon>Miridae</taxon>
        <taxon>Dicyphina</taxon>
        <taxon>Nesidiocoris</taxon>
    </lineage>
</organism>
<dbReference type="EMBL" id="AP028922">
    <property type="protein sequence ID" value="BET02759.1"/>
    <property type="molecule type" value="Genomic_DNA"/>
</dbReference>
<dbReference type="Proteomes" id="UP001307889">
    <property type="component" value="Chromosome 14"/>
</dbReference>